<evidence type="ECO:0000313" key="2">
    <source>
        <dbReference type="EMBL" id="CED94127.1"/>
    </source>
</evidence>
<dbReference type="RefSeq" id="WP_180701670.1">
    <property type="nucleotide sequence ID" value="NZ_LN555523.1"/>
</dbReference>
<evidence type="ECO:0000313" key="3">
    <source>
        <dbReference type="Proteomes" id="UP000245622"/>
    </source>
</evidence>
<proteinExistence type="predicted"/>
<dbReference type="InterPro" id="IPR014875">
    <property type="entry name" value="Mor_transcription_activator"/>
</dbReference>
<gene>
    <name evidence="2" type="ORF">CRIB_1520</name>
</gene>
<reference evidence="2 3" key="1">
    <citation type="submission" date="2014-04" db="EMBL/GenBank/DDBJ databases">
        <authorList>
            <person name="Hornung B.V."/>
        </authorList>
    </citation>
    <scope>NUCLEOTIDE SEQUENCE [LARGE SCALE GENOMIC DNA]</scope>
    <source>
        <strain evidence="2 3">CRIB</strain>
    </source>
</reference>
<dbReference type="EMBL" id="LN555523">
    <property type="protein sequence ID" value="CED94127.1"/>
    <property type="molecule type" value="Genomic_DNA"/>
</dbReference>
<organism evidence="2 3">
    <name type="scientific">Romboutsia ilealis</name>
    <dbReference type="NCBI Taxonomy" id="1115758"/>
    <lineage>
        <taxon>Bacteria</taxon>
        <taxon>Bacillati</taxon>
        <taxon>Bacillota</taxon>
        <taxon>Clostridia</taxon>
        <taxon>Peptostreptococcales</taxon>
        <taxon>Peptostreptococcaceae</taxon>
        <taxon>Romboutsia</taxon>
    </lineage>
</organism>
<dbReference type="AlphaFoldDB" id="A0A1V1I1W4"/>
<name>A0A1V1I1W4_9FIRM</name>
<dbReference type="InterPro" id="IPR009057">
    <property type="entry name" value="Homeodomain-like_sf"/>
</dbReference>
<sequence length="85" mass="9557">MINKLTIDDVPENLKSVVLAIGIDAFRSLIKCAGGTSIYLPSERCITKPVRDRVIRESFCGDYKKMARRFGISVVRVRRIVGEKS</sequence>
<protein>
    <submittedName>
        <fullName evidence="2">Homeodomain-like</fullName>
    </submittedName>
</protein>
<dbReference type="GO" id="GO:0003677">
    <property type="term" value="F:DNA binding"/>
    <property type="evidence" value="ECO:0007669"/>
    <property type="project" value="UniProtKB-KW"/>
</dbReference>
<feature type="domain" description="Mor transcription activator" evidence="1">
    <location>
        <begin position="20"/>
        <end position="82"/>
    </location>
</feature>
<keyword evidence="2" id="KW-0238">DNA-binding</keyword>
<dbReference type="Proteomes" id="UP000245622">
    <property type="component" value="Chromosome 1"/>
</dbReference>
<keyword evidence="3" id="KW-1185">Reference proteome</keyword>
<evidence type="ECO:0000259" key="1">
    <source>
        <dbReference type="Pfam" id="PF08765"/>
    </source>
</evidence>
<dbReference type="KEGG" id="ril:CRIB_1520"/>
<dbReference type="Pfam" id="PF08765">
    <property type="entry name" value="Mor"/>
    <property type="match status" value="1"/>
</dbReference>
<accession>A0A1V1I1W4</accession>
<dbReference type="SUPFAM" id="SSF46689">
    <property type="entry name" value="Homeodomain-like"/>
    <property type="match status" value="1"/>
</dbReference>
<dbReference type="GeneID" id="82205553"/>
<keyword evidence="2" id="KW-0371">Homeobox</keyword>